<dbReference type="KEGG" id="daer:H9K75_12545"/>
<evidence type="ECO:0000256" key="5">
    <source>
        <dbReference type="SAM" id="MobiDB-lite"/>
    </source>
</evidence>
<evidence type="ECO:0000313" key="8">
    <source>
        <dbReference type="EMBL" id="QNP47218.1"/>
    </source>
</evidence>
<dbReference type="AlphaFoldDB" id="A0A7H0GG02"/>
<evidence type="ECO:0000256" key="1">
    <source>
        <dbReference type="ARBA" id="ARBA00007749"/>
    </source>
</evidence>
<dbReference type="SMART" id="SM00849">
    <property type="entry name" value="Lactamase_B"/>
    <property type="match status" value="1"/>
</dbReference>
<proteinExistence type="inferred from homology"/>
<dbReference type="EMBL" id="CP060783">
    <property type="protein sequence ID" value="QNP47218.1"/>
    <property type="molecule type" value="Genomic_DNA"/>
</dbReference>
<accession>A0A7H0GG02</accession>
<dbReference type="Pfam" id="PF00753">
    <property type="entry name" value="Lactamase_B"/>
    <property type="match status" value="1"/>
</dbReference>
<dbReference type="Gene3D" id="3.60.15.10">
    <property type="entry name" value="Ribonuclease Z/Hydroxyacylglutathione hydrolase-like"/>
    <property type="match status" value="1"/>
</dbReference>
<feature type="compositionally biased region" description="Low complexity" evidence="5">
    <location>
        <begin position="33"/>
        <end position="52"/>
    </location>
</feature>
<evidence type="ECO:0000256" key="4">
    <source>
        <dbReference type="ARBA" id="ARBA00022833"/>
    </source>
</evidence>
<dbReference type="GO" id="GO:0046872">
    <property type="term" value="F:metal ion binding"/>
    <property type="evidence" value="ECO:0007669"/>
    <property type="project" value="UniProtKB-KW"/>
</dbReference>
<feature type="signal peptide" evidence="6">
    <location>
        <begin position="1"/>
        <end position="28"/>
    </location>
</feature>
<comment type="similarity">
    <text evidence="1">Belongs to the metallo-beta-lactamase superfamily.</text>
</comment>
<dbReference type="PROSITE" id="PS51257">
    <property type="entry name" value="PROKAR_LIPOPROTEIN"/>
    <property type="match status" value="1"/>
</dbReference>
<dbReference type="RefSeq" id="WP_187722931.1">
    <property type="nucleotide sequence ID" value="NZ_CP060783.1"/>
</dbReference>
<sequence>MSVVSVRYSSSRTLAVSLLAAFVAVGCAGSGSNASAPGSDASSPASSAATSGQNAGKAGTPNASAPDAGARRSTAELRAEQTPGFVRMQFDVLRLTALYDGRVDIDAKQLKNASANSIAQLLRQGKQPAKGAVQTSVNAFLLDDGKGNIVLVDTGSADTMGENAGHLHKALAASGYRAEDVTAILLTHLHPDHAGGLLKDGALAFPNAQVYAAKQEADFWLSESIAQAAPEANRVYFAGAVKAVTPYQASGRFHTFTSGKLPIEGFDAVALHGHTPGHTGFMVSSGSEKLLLWGDVVHSHTTQFANPAISLEFDNDLRMARAARIKVLRESARNGQWIAGAHMPFPGVGRVVTQGTGYRWVPLDFAQAMSAAEKRQP</sequence>
<protein>
    <submittedName>
        <fullName evidence="8">MBL fold metallo-hydrolase</fullName>
    </submittedName>
</protein>
<dbReference type="Proteomes" id="UP000516028">
    <property type="component" value="Chromosome"/>
</dbReference>
<keyword evidence="4" id="KW-0862">Zinc</keyword>
<feature type="domain" description="Metallo-beta-lactamase" evidence="7">
    <location>
        <begin position="136"/>
        <end position="342"/>
    </location>
</feature>
<dbReference type="InterPro" id="IPR036866">
    <property type="entry name" value="RibonucZ/Hydroxyglut_hydro"/>
</dbReference>
<dbReference type="PROSITE" id="PS00141">
    <property type="entry name" value="ASP_PROTEASE"/>
    <property type="match status" value="1"/>
</dbReference>
<dbReference type="InterPro" id="IPR001969">
    <property type="entry name" value="Aspartic_peptidase_AS"/>
</dbReference>
<evidence type="ECO:0000313" key="9">
    <source>
        <dbReference type="Proteomes" id="UP000516028"/>
    </source>
</evidence>
<dbReference type="SUPFAM" id="SSF56281">
    <property type="entry name" value="Metallo-hydrolase/oxidoreductase"/>
    <property type="match status" value="1"/>
</dbReference>
<evidence type="ECO:0000259" key="7">
    <source>
        <dbReference type="SMART" id="SM00849"/>
    </source>
</evidence>
<dbReference type="GO" id="GO:0006508">
    <property type="term" value="P:proteolysis"/>
    <property type="evidence" value="ECO:0007669"/>
    <property type="project" value="InterPro"/>
</dbReference>
<evidence type="ECO:0000256" key="6">
    <source>
        <dbReference type="SAM" id="SignalP"/>
    </source>
</evidence>
<feature type="chain" id="PRO_5028863525" evidence="6">
    <location>
        <begin position="29"/>
        <end position="377"/>
    </location>
</feature>
<evidence type="ECO:0000256" key="2">
    <source>
        <dbReference type="ARBA" id="ARBA00022723"/>
    </source>
</evidence>
<organism evidence="8 9">
    <name type="scientific">Diaphorobacter aerolatus</name>
    <dbReference type="NCBI Taxonomy" id="1288495"/>
    <lineage>
        <taxon>Bacteria</taxon>
        <taxon>Pseudomonadati</taxon>
        <taxon>Pseudomonadota</taxon>
        <taxon>Betaproteobacteria</taxon>
        <taxon>Burkholderiales</taxon>
        <taxon>Comamonadaceae</taxon>
        <taxon>Diaphorobacter</taxon>
    </lineage>
</organism>
<dbReference type="InterPro" id="IPR051013">
    <property type="entry name" value="MBL_superfamily_lactonases"/>
</dbReference>
<feature type="region of interest" description="Disordered" evidence="5">
    <location>
        <begin position="33"/>
        <end position="76"/>
    </location>
</feature>
<dbReference type="PANTHER" id="PTHR42978">
    <property type="entry name" value="QUORUM-QUENCHING LACTONASE YTNP-RELATED-RELATED"/>
    <property type="match status" value="1"/>
</dbReference>
<name>A0A7H0GG02_9BURK</name>
<dbReference type="GO" id="GO:0004190">
    <property type="term" value="F:aspartic-type endopeptidase activity"/>
    <property type="evidence" value="ECO:0007669"/>
    <property type="project" value="InterPro"/>
</dbReference>
<keyword evidence="2" id="KW-0479">Metal-binding</keyword>
<keyword evidence="9" id="KW-1185">Reference proteome</keyword>
<reference evidence="8 9" key="1">
    <citation type="submission" date="2020-08" db="EMBL/GenBank/DDBJ databases">
        <title>Genome sequence of Diaphorobacter aerolatus KACC 16536T.</title>
        <authorList>
            <person name="Hyun D.-W."/>
            <person name="Bae J.-W."/>
        </authorList>
    </citation>
    <scope>NUCLEOTIDE SEQUENCE [LARGE SCALE GENOMIC DNA]</scope>
    <source>
        <strain evidence="8 9">KACC 16536</strain>
    </source>
</reference>
<keyword evidence="3 8" id="KW-0378">Hydrolase</keyword>
<keyword evidence="6" id="KW-0732">Signal</keyword>
<evidence type="ECO:0000256" key="3">
    <source>
        <dbReference type="ARBA" id="ARBA00022801"/>
    </source>
</evidence>
<gene>
    <name evidence="8" type="ORF">H9K75_12545</name>
</gene>
<dbReference type="PANTHER" id="PTHR42978:SF6">
    <property type="entry name" value="QUORUM-QUENCHING LACTONASE YTNP-RELATED"/>
    <property type="match status" value="1"/>
</dbReference>
<dbReference type="CDD" id="cd07720">
    <property type="entry name" value="OPHC2-like_MBL-fold"/>
    <property type="match status" value="1"/>
</dbReference>
<dbReference type="InterPro" id="IPR001279">
    <property type="entry name" value="Metallo-B-lactamas"/>
</dbReference>